<dbReference type="Pfam" id="PF01135">
    <property type="entry name" value="PCMT"/>
    <property type="match status" value="1"/>
</dbReference>
<organism evidence="4 5">
    <name type="scientific">Roseateles depolymerans</name>
    <dbReference type="NCBI Taxonomy" id="76731"/>
    <lineage>
        <taxon>Bacteria</taxon>
        <taxon>Pseudomonadati</taxon>
        <taxon>Pseudomonadota</taxon>
        <taxon>Betaproteobacteria</taxon>
        <taxon>Burkholderiales</taxon>
        <taxon>Sphaerotilaceae</taxon>
        <taxon>Roseateles</taxon>
    </lineage>
</organism>
<name>A0A0U2U2U4_9BURK</name>
<accession>A0A0U2U2U4</accession>
<dbReference type="Gene3D" id="3.40.50.150">
    <property type="entry name" value="Vaccinia Virus protein VP39"/>
    <property type="match status" value="1"/>
</dbReference>
<keyword evidence="4" id="KW-0489">Methyltransferase</keyword>
<dbReference type="InterPro" id="IPR000682">
    <property type="entry name" value="PCMT"/>
</dbReference>
<gene>
    <name evidence="4" type="ORF">RD2015_2102</name>
</gene>
<dbReference type="AlphaFoldDB" id="A0A0U2U2U4"/>
<evidence type="ECO:0000313" key="5">
    <source>
        <dbReference type="Proteomes" id="UP000060699"/>
    </source>
</evidence>
<evidence type="ECO:0000313" key="4">
    <source>
        <dbReference type="EMBL" id="ALV06577.1"/>
    </source>
</evidence>
<dbReference type="OrthoDB" id="9810066at2"/>
<dbReference type="GO" id="GO:0032259">
    <property type="term" value="P:methylation"/>
    <property type="evidence" value="ECO:0007669"/>
    <property type="project" value="UniProtKB-KW"/>
</dbReference>
<dbReference type="EMBL" id="CP013729">
    <property type="protein sequence ID" value="ALV06577.1"/>
    <property type="molecule type" value="Genomic_DNA"/>
</dbReference>
<dbReference type="GO" id="GO:0004719">
    <property type="term" value="F:protein-L-isoaspartate (D-aspartate) O-methyltransferase activity"/>
    <property type="evidence" value="ECO:0007669"/>
    <property type="project" value="InterPro"/>
</dbReference>
<dbReference type="SUPFAM" id="SSF53335">
    <property type="entry name" value="S-adenosyl-L-methionine-dependent methyltransferases"/>
    <property type="match status" value="1"/>
</dbReference>
<dbReference type="KEGG" id="rdp:RD2015_2102"/>
<dbReference type="RefSeq" id="WP_058937369.1">
    <property type="nucleotide sequence ID" value="NZ_CP013729.1"/>
</dbReference>
<comment type="similarity">
    <text evidence="1">Belongs to the methyltransferase superfamily. L-isoaspartyl/D-aspartyl protein methyltransferase family.</text>
</comment>
<dbReference type="PANTHER" id="PTHR11579:SF18">
    <property type="entry name" value="PROTEIN-L-ISOASPARTATE O-METHYLTRANSFERASE"/>
    <property type="match status" value="1"/>
</dbReference>
<dbReference type="GO" id="GO:0005737">
    <property type="term" value="C:cytoplasm"/>
    <property type="evidence" value="ECO:0007669"/>
    <property type="project" value="TreeGrafter"/>
</dbReference>
<dbReference type="PROSITE" id="PS01279">
    <property type="entry name" value="PCMT"/>
    <property type="match status" value="1"/>
</dbReference>
<proteinExistence type="inferred from homology"/>
<protein>
    <recommendedName>
        <fullName evidence="2">Protein-L-isoaspartate O-methyltransferase</fullName>
    </recommendedName>
    <alternativeName>
        <fullName evidence="3">Protein L-isoaspartyl methyltransferase</fullName>
    </alternativeName>
</protein>
<dbReference type="PATRIC" id="fig|76731.3.peg.2152"/>
<sequence>MNFEKARFNMIEQQIRPWDVLDTSVLDLLAVVKREDFVPAALRDKAFTDVELPLGQGRHALPPRVEARWMQELQVKRHEKVLEIGTGTGYLAALLGYKVQQVFTVERDAALAAQARESLRRAGVLNVTVVEGDGAKGLPGEAPFDVILLSGSVHQVPQVLLDQLKVGGRLGAIVGDEPAMVASITYRTGEREYKRENLFETVVERLPGFEAGSQFTF</sequence>
<evidence type="ECO:0000256" key="1">
    <source>
        <dbReference type="ARBA" id="ARBA00005369"/>
    </source>
</evidence>
<dbReference type="CDD" id="cd02440">
    <property type="entry name" value="AdoMet_MTases"/>
    <property type="match status" value="1"/>
</dbReference>
<keyword evidence="4" id="KW-0808">Transferase</keyword>
<dbReference type="Proteomes" id="UP000060699">
    <property type="component" value="Chromosome"/>
</dbReference>
<keyword evidence="5" id="KW-1185">Reference proteome</keyword>
<dbReference type="InterPro" id="IPR029063">
    <property type="entry name" value="SAM-dependent_MTases_sf"/>
</dbReference>
<evidence type="ECO:0000256" key="3">
    <source>
        <dbReference type="ARBA" id="ARBA00030757"/>
    </source>
</evidence>
<dbReference type="STRING" id="76731.RD2015_2102"/>
<evidence type="ECO:0000256" key="2">
    <source>
        <dbReference type="ARBA" id="ARBA00013346"/>
    </source>
</evidence>
<dbReference type="PANTHER" id="PTHR11579">
    <property type="entry name" value="PROTEIN-L-ISOASPARTATE O-METHYLTRANSFERASE"/>
    <property type="match status" value="1"/>
</dbReference>
<reference evidence="4 5" key="1">
    <citation type="submission" date="2015-12" db="EMBL/GenBank/DDBJ databases">
        <title>Complete genome of Roseateles depolymerans KCTC 42856.</title>
        <authorList>
            <person name="Kim K.M."/>
        </authorList>
    </citation>
    <scope>NUCLEOTIDE SEQUENCE [LARGE SCALE GENOMIC DNA]</scope>
    <source>
        <strain evidence="4 5">KCTC 42856</strain>
    </source>
</reference>